<sequence length="141" mass="15843">MTCFWRGIIIALGPMRIENVLGYKLAKRKKKKSTYVPDGFVKALMTAGKGVLANDVLFNGAAISEQEKKEYATWIDTYDSTDIENGHLTGLCDPFLLLICQLFQINIEHKAKDGLRTYTNTKAPPKSLIKFKSTKNHFQAS</sequence>
<reference evidence="1" key="1">
    <citation type="submission" date="2018-10" db="EMBL/GenBank/DDBJ databases">
        <title>Hidden diversity of soil giant viruses.</title>
        <authorList>
            <person name="Schulz F."/>
            <person name="Alteio L."/>
            <person name="Goudeau D."/>
            <person name="Ryan E.M."/>
            <person name="Malmstrom R.R."/>
            <person name="Blanchard J."/>
            <person name="Woyke T."/>
        </authorList>
    </citation>
    <scope>NUCLEOTIDE SEQUENCE</scope>
    <source>
        <strain evidence="1">HYV1</strain>
    </source>
</reference>
<accession>A0A3G5ADD4</accession>
<proteinExistence type="predicted"/>
<name>A0A3G5ADD4_9VIRU</name>
<dbReference type="EMBL" id="MK072395">
    <property type="protein sequence ID" value="AYV83903.1"/>
    <property type="molecule type" value="Genomic_DNA"/>
</dbReference>
<gene>
    <name evidence="1" type="ORF">Hyperionvirus13_46</name>
</gene>
<protein>
    <submittedName>
        <fullName evidence="1">Uncharacterized protein</fullName>
    </submittedName>
</protein>
<organism evidence="1">
    <name type="scientific">Hyperionvirus sp</name>
    <dbReference type="NCBI Taxonomy" id="2487770"/>
    <lineage>
        <taxon>Viruses</taxon>
        <taxon>Varidnaviria</taxon>
        <taxon>Bamfordvirae</taxon>
        <taxon>Nucleocytoviricota</taxon>
        <taxon>Megaviricetes</taxon>
        <taxon>Imitervirales</taxon>
        <taxon>Mimiviridae</taxon>
        <taxon>Klosneuvirinae</taxon>
    </lineage>
</organism>
<evidence type="ECO:0000313" key="1">
    <source>
        <dbReference type="EMBL" id="AYV83903.1"/>
    </source>
</evidence>